<evidence type="ECO:0000256" key="8">
    <source>
        <dbReference type="ARBA" id="ARBA00022840"/>
    </source>
</evidence>
<sequence length="367" mass="42018">SFSLLNLQIPNTIAKATDHIPEQIELIKQLEAKGLTYKTSDGIYFNVKKYEDEGNTYGELSNIDQIRIEGQRIAENVEKRDKRDFALWKFFATGQKRHNMQWKSPWGEGYPGWHIECSAMSMKYLGPQFDIHIGGEDLKSTHHPNEIAQSESATGCKPFVKYWMHGAFLTVDGGRMGKSLGNAYNLHNIIEKGIDPLALRYFYLTAHYRKQQNFTWEGLIGAATALRRLQDSATTFLKRVAPEKDSNINKSENVLNYTDRFNDAISDDLNMPEALAVTWEIFQDHNLNDFEKAFLAFEFDKVLGLSLTSEKKSLIDEIPAEIQALAGKREEYRKSKDFDKADQVRKQIEAFGYIIKDLPSGTEIKKQ</sequence>
<protein>
    <recommendedName>
        <fullName evidence="3">Cysteine--tRNA ligase</fullName>
    </recommendedName>
</protein>
<feature type="non-terminal residue" evidence="11">
    <location>
        <position position="1"/>
    </location>
</feature>
<evidence type="ECO:0000259" key="9">
    <source>
        <dbReference type="Pfam" id="PF01406"/>
    </source>
</evidence>
<evidence type="ECO:0000256" key="3">
    <source>
        <dbReference type="ARBA" id="ARBA00014738"/>
    </source>
</evidence>
<dbReference type="SUPFAM" id="SSF47323">
    <property type="entry name" value="Anticodon-binding domain of a subclass of class I aminoacyl-tRNA synthetases"/>
    <property type="match status" value="1"/>
</dbReference>
<evidence type="ECO:0000259" key="10">
    <source>
        <dbReference type="Pfam" id="PF23493"/>
    </source>
</evidence>
<dbReference type="InterPro" id="IPR014729">
    <property type="entry name" value="Rossmann-like_a/b/a_fold"/>
</dbReference>
<dbReference type="InterPro" id="IPR056411">
    <property type="entry name" value="CysS_C"/>
</dbReference>
<dbReference type="InterPro" id="IPR024909">
    <property type="entry name" value="Cys-tRNA/MSH_ligase"/>
</dbReference>
<dbReference type="GO" id="GO:0004817">
    <property type="term" value="F:cysteine-tRNA ligase activity"/>
    <property type="evidence" value="ECO:0007669"/>
    <property type="project" value="TreeGrafter"/>
</dbReference>
<dbReference type="GO" id="GO:0005524">
    <property type="term" value="F:ATP binding"/>
    <property type="evidence" value="ECO:0007669"/>
    <property type="project" value="UniProtKB-KW"/>
</dbReference>
<organism evidence="11 12">
    <name type="scientific">candidate division WWE3 bacterium CG_4_9_14_3_um_filter_34_6</name>
    <dbReference type="NCBI Taxonomy" id="1975079"/>
    <lineage>
        <taxon>Bacteria</taxon>
        <taxon>Katanobacteria</taxon>
    </lineage>
</organism>
<evidence type="ECO:0000256" key="5">
    <source>
        <dbReference type="ARBA" id="ARBA00022723"/>
    </source>
</evidence>
<dbReference type="Gene3D" id="3.40.50.620">
    <property type="entry name" value="HUPs"/>
    <property type="match status" value="1"/>
</dbReference>
<evidence type="ECO:0000256" key="7">
    <source>
        <dbReference type="ARBA" id="ARBA00022833"/>
    </source>
</evidence>
<keyword evidence="8" id="KW-0067">ATP-binding</keyword>
<keyword evidence="5" id="KW-0479">Metal-binding</keyword>
<evidence type="ECO:0000256" key="2">
    <source>
        <dbReference type="ARBA" id="ARBA00011245"/>
    </source>
</evidence>
<comment type="subunit">
    <text evidence="2">Monomer.</text>
</comment>
<dbReference type="PANTHER" id="PTHR10890:SF3">
    <property type="entry name" value="CYSTEINE--TRNA LIGASE, CYTOPLASMIC"/>
    <property type="match status" value="1"/>
</dbReference>
<dbReference type="Pfam" id="PF01406">
    <property type="entry name" value="tRNA-synt_1e"/>
    <property type="match status" value="1"/>
</dbReference>
<dbReference type="Proteomes" id="UP000230683">
    <property type="component" value="Unassembled WGS sequence"/>
</dbReference>
<dbReference type="InterPro" id="IPR009080">
    <property type="entry name" value="tRNAsynth_Ia_anticodon-bd"/>
</dbReference>
<feature type="domain" description="Cysteinyl-tRNA ligase anticodon binding" evidence="10">
    <location>
        <begin position="317"/>
        <end position="357"/>
    </location>
</feature>
<dbReference type="GO" id="GO:0046872">
    <property type="term" value="F:metal ion binding"/>
    <property type="evidence" value="ECO:0007669"/>
    <property type="project" value="UniProtKB-KW"/>
</dbReference>
<keyword evidence="6" id="KW-0547">Nucleotide-binding</keyword>
<reference evidence="12" key="1">
    <citation type="submission" date="2017-09" db="EMBL/GenBank/DDBJ databases">
        <title>Depth-based differentiation of microbial function through sediment-hosted aquifers and enrichment of novel symbionts in the deep terrestrial subsurface.</title>
        <authorList>
            <person name="Probst A.J."/>
            <person name="Ladd B."/>
            <person name="Jarett J.K."/>
            <person name="Geller-Mcgrath D.E."/>
            <person name="Sieber C.M.K."/>
            <person name="Emerson J.B."/>
            <person name="Anantharaman K."/>
            <person name="Thomas B.C."/>
            <person name="Malmstrom R."/>
            <person name="Stieglmeier M."/>
            <person name="Klingl A."/>
            <person name="Woyke T."/>
            <person name="Ryan C.M."/>
            <person name="Banfield J.F."/>
        </authorList>
    </citation>
    <scope>NUCLEOTIDE SEQUENCE [LARGE SCALE GENOMIC DNA]</scope>
</reference>
<dbReference type="AlphaFoldDB" id="A0A2M7X2Q3"/>
<dbReference type="PRINTS" id="PR00983">
    <property type="entry name" value="TRNASYNTHCYS"/>
</dbReference>
<dbReference type="GO" id="GO:0006423">
    <property type="term" value="P:cysteinyl-tRNA aminoacylation"/>
    <property type="evidence" value="ECO:0007669"/>
    <property type="project" value="TreeGrafter"/>
</dbReference>
<dbReference type="Pfam" id="PF23493">
    <property type="entry name" value="CysS_C"/>
    <property type="match status" value="1"/>
</dbReference>
<feature type="domain" description="tRNA synthetases class I catalytic" evidence="9">
    <location>
        <begin position="3"/>
        <end position="219"/>
    </location>
</feature>
<dbReference type="InterPro" id="IPR032678">
    <property type="entry name" value="tRNA-synt_1_cat_dom"/>
</dbReference>
<dbReference type="SUPFAM" id="SSF52374">
    <property type="entry name" value="Nucleotidylyl transferase"/>
    <property type="match status" value="1"/>
</dbReference>
<evidence type="ECO:0000313" key="11">
    <source>
        <dbReference type="EMBL" id="PJA40408.1"/>
    </source>
</evidence>
<gene>
    <name evidence="11" type="ORF">CO178_02240</name>
</gene>
<keyword evidence="7" id="KW-0862">Zinc</keyword>
<evidence type="ECO:0000256" key="1">
    <source>
        <dbReference type="ARBA" id="ARBA00001947"/>
    </source>
</evidence>
<dbReference type="PANTHER" id="PTHR10890">
    <property type="entry name" value="CYSTEINYL-TRNA SYNTHETASE"/>
    <property type="match status" value="1"/>
</dbReference>
<comment type="caution">
    <text evidence="11">The sequence shown here is derived from an EMBL/GenBank/DDBJ whole genome shotgun (WGS) entry which is preliminary data.</text>
</comment>
<dbReference type="Gene3D" id="1.20.120.1910">
    <property type="entry name" value="Cysteine-tRNA ligase, C-terminal anti-codon recognition domain"/>
    <property type="match status" value="1"/>
</dbReference>
<keyword evidence="4 11" id="KW-0436">Ligase</keyword>
<accession>A0A2M7X2Q3</accession>
<dbReference type="GO" id="GO:0005829">
    <property type="term" value="C:cytosol"/>
    <property type="evidence" value="ECO:0007669"/>
    <property type="project" value="TreeGrafter"/>
</dbReference>
<name>A0A2M7X2Q3_UNCKA</name>
<proteinExistence type="predicted"/>
<evidence type="ECO:0000256" key="6">
    <source>
        <dbReference type="ARBA" id="ARBA00022741"/>
    </source>
</evidence>
<evidence type="ECO:0000256" key="4">
    <source>
        <dbReference type="ARBA" id="ARBA00022598"/>
    </source>
</evidence>
<comment type="cofactor">
    <cofactor evidence="1">
        <name>Zn(2+)</name>
        <dbReference type="ChEBI" id="CHEBI:29105"/>
    </cofactor>
</comment>
<evidence type="ECO:0000313" key="12">
    <source>
        <dbReference type="Proteomes" id="UP000230683"/>
    </source>
</evidence>
<dbReference type="EMBL" id="PFWY01000099">
    <property type="protein sequence ID" value="PJA40408.1"/>
    <property type="molecule type" value="Genomic_DNA"/>
</dbReference>